<dbReference type="GO" id="GO:0032784">
    <property type="term" value="P:regulation of DNA-templated transcription elongation"/>
    <property type="evidence" value="ECO:0007669"/>
    <property type="project" value="InterPro"/>
</dbReference>
<reference evidence="4" key="1">
    <citation type="submission" date="2017-01" db="EMBL/GenBank/DDBJ databases">
        <authorList>
            <person name="Varghese N."/>
            <person name="Submissions S."/>
        </authorList>
    </citation>
    <scope>NUCLEOTIDE SEQUENCE [LARGE SCALE GENOMIC DNA]</scope>
    <source>
        <strain evidence="4">LP100</strain>
    </source>
</reference>
<dbReference type="InterPro" id="IPR023459">
    <property type="entry name" value="Tscrpt_elong_fac_GreA/B_fam"/>
</dbReference>
<evidence type="ECO:0000313" key="4">
    <source>
        <dbReference type="Proteomes" id="UP000187181"/>
    </source>
</evidence>
<dbReference type="GO" id="GO:0070063">
    <property type="term" value="F:RNA polymerase binding"/>
    <property type="evidence" value="ECO:0007669"/>
    <property type="project" value="InterPro"/>
</dbReference>
<protein>
    <submittedName>
        <fullName evidence="3">Regulator of nucleoside diphosphate kinase</fullName>
    </submittedName>
</protein>
<dbReference type="Proteomes" id="UP000187181">
    <property type="component" value="Unassembled WGS sequence"/>
</dbReference>
<feature type="domain" description="Transcription elongation factor GreA/GreB C-terminal" evidence="1">
    <location>
        <begin position="66"/>
        <end position="141"/>
    </location>
</feature>
<evidence type="ECO:0000259" key="1">
    <source>
        <dbReference type="Pfam" id="PF01272"/>
    </source>
</evidence>
<dbReference type="STRING" id="1317125.SAMN05444128_3550"/>
<sequence>MVLFCCINIQSFKILTYMNPIYLTEKDFQRLHALVQAQRQVSGAHTVAALSQELKRAQVVASEEIPEDVVTMNSLVKLRELKSGAQMEVTVVYPKDADLSKFKISVLAPVGTSILGCKVGDQVERPGPKGTVVYEVMEVLYQPEAAGDLNL</sequence>
<dbReference type="SUPFAM" id="SSF54534">
    <property type="entry name" value="FKBP-like"/>
    <property type="match status" value="1"/>
</dbReference>
<accession>A0A1R3XRY7</accession>
<dbReference type="AlphaFoldDB" id="A0A1R3XRY7"/>
<dbReference type="InterPro" id="IPR036953">
    <property type="entry name" value="GreA/GreB_C_sf"/>
</dbReference>
<evidence type="ECO:0000313" key="3">
    <source>
        <dbReference type="EMBL" id="SIT94405.1"/>
    </source>
</evidence>
<gene>
    <name evidence="3" type="ORF">SAMN05444128_3550</name>
</gene>
<dbReference type="PANTHER" id="PTHR30437">
    <property type="entry name" value="TRANSCRIPTION ELONGATION FACTOR GREA"/>
    <property type="match status" value="1"/>
</dbReference>
<dbReference type="NCBIfam" id="NF004396">
    <property type="entry name" value="PRK05753.1"/>
    <property type="match status" value="1"/>
</dbReference>
<dbReference type="GO" id="GO:0003677">
    <property type="term" value="F:DNA binding"/>
    <property type="evidence" value="ECO:0007669"/>
    <property type="project" value="InterPro"/>
</dbReference>
<dbReference type="Gene3D" id="3.10.50.30">
    <property type="entry name" value="Transcription elongation factor, GreA/GreB, C-terminal domain"/>
    <property type="match status" value="1"/>
</dbReference>
<evidence type="ECO:0000259" key="2">
    <source>
        <dbReference type="Pfam" id="PF14760"/>
    </source>
</evidence>
<keyword evidence="3" id="KW-0418">Kinase</keyword>
<dbReference type="GO" id="GO:0006354">
    <property type="term" value="P:DNA-templated transcription elongation"/>
    <property type="evidence" value="ECO:0007669"/>
    <property type="project" value="TreeGrafter"/>
</dbReference>
<keyword evidence="3" id="KW-0808">Transferase</keyword>
<dbReference type="Gene3D" id="1.10.286.20">
    <property type="match status" value="1"/>
</dbReference>
<dbReference type="PANTHER" id="PTHR30437:SF5">
    <property type="entry name" value="REGULATOR OF NUCLEOSIDE DIPHOSPHATE KINASE"/>
    <property type="match status" value="1"/>
</dbReference>
<feature type="domain" description="Regulator of nucleoside diphosphate kinase N-terminal" evidence="2">
    <location>
        <begin position="20"/>
        <end position="60"/>
    </location>
</feature>
<name>A0A1R3XRY7_9BACT</name>
<proteinExistence type="predicted"/>
<dbReference type="InterPro" id="IPR001437">
    <property type="entry name" value="Tscrpt_elong_fac_GreA/B_C"/>
</dbReference>
<dbReference type="InterPro" id="IPR029462">
    <property type="entry name" value="Rnk_N"/>
</dbReference>
<keyword evidence="4" id="KW-1185">Reference proteome</keyword>
<dbReference type="EMBL" id="FTPP01000004">
    <property type="protein sequence ID" value="SIT94405.1"/>
    <property type="molecule type" value="Genomic_DNA"/>
</dbReference>
<dbReference type="Pfam" id="PF01272">
    <property type="entry name" value="GreA_GreB"/>
    <property type="match status" value="1"/>
</dbReference>
<dbReference type="Pfam" id="PF14760">
    <property type="entry name" value="Rnk_N"/>
    <property type="match status" value="1"/>
</dbReference>
<organism evidence="3 4">
    <name type="scientific">Pontibacter indicus</name>
    <dbReference type="NCBI Taxonomy" id="1317125"/>
    <lineage>
        <taxon>Bacteria</taxon>
        <taxon>Pseudomonadati</taxon>
        <taxon>Bacteroidota</taxon>
        <taxon>Cytophagia</taxon>
        <taxon>Cytophagales</taxon>
        <taxon>Hymenobacteraceae</taxon>
        <taxon>Pontibacter</taxon>
    </lineage>
</organism>
<dbReference type="GO" id="GO:0016301">
    <property type="term" value="F:kinase activity"/>
    <property type="evidence" value="ECO:0007669"/>
    <property type="project" value="UniProtKB-KW"/>
</dbReference>